<accession>A0AAD4P5V4</accession>
<dbReference type="PANTHER" id="PTHR31719:SF157">
    <property type="entry name" value="NAC TRANSCRIPTION FACTOR-LIKE PROTEIN"/>
    <property type="match status" value="1"/>
</dbReference>
<organism evidence="6 7">
    <name type="scientific">Perilla frutescens var. hirtella</name>
    <name type="common">Perilla citriodora</name>
    <name type="synonym">Perilla setoyensis</name>
    <dbReference type="NCBI Taxonomy" id="608512"/>
    <lineage>
        <taxon>Eukaryota</taxon>
        <taxon>Viridiplantae</taxon>
        <taxon>Streptophyta</taxon>
        <taxon>Embryophyta</taxon>
        <taxon>Tracheophyta</taxon>
        <taxon>Spermatophyta</taxon>
        <taxon>Magnoliopsida</taxon>
        <taxon>eudicotyledons</taxon>
        <taxon>Gunneridae</taxon>
        <taxon>Pentapetalae</taxon>
        <taxon>asterids</taxon>
        <taxon>lamiids</taxon>
        <taxon>Lamiales</taxon>
        <taxon>Lamiaceae</taxon>
        <taxon>Nepetoideae</taxon>
        <taxon>Elsholtzieae</taxon>
        <taxon>Perilla</taxon>
    </lineage>
</organism>
<evidence type="ECO:0000259" key="5">
    <source>
        <dbReference type="PROSITE" id="PS51005"/>
    </source>
</evidence>
<reference evidence="6 7" key="1">
    <citation type="journal article" date="2021" name="Nat. Commun.">
        <title>Incipient diploidization of the medicinal plant Perilla within 10,000 years.</title>
        <authorList>
            <person name="Zhang Y."/>
            <person name="Shen Q."/>
            <person name="Leng L."/>
            <person name="Zhang D."/>
            <person name="Chen S."/>
            <person name="Shi Y."/>
            <person name="Ning Z."/>
            <person name="Chen S."/>
        </authorList>
    </citation>
    <scope>NUCLEOTIDE SEQUENCE [LARGE SCALE GENOMIC DNA]</scope>
    <source>
        <strain evidence="7">cv. PC099</strain>
    </source>
</reference>
<dbReference type="Pfam" id="PF02365">
    <property type="entry name" value="NAM"/>
    <property type="match status" value="1"/>
</dbReference>
<dbReference type="AlphaFoldDB" id="A0AAD4P5V4"/>
<keyword evidence="1" id="KW-0805">Transcription regulation</keyword>
<evidence type="ECO:0000256" key="2">
    <source>
        <dbReference type="ARBA" id="ARBA00023125"/>
    </source>
</evidence>
<dbReference type="InterPro" id="IPR036093">
    <property type="entry name" value="NAC_dom_sf"/>
</dbReference>
<protein>
    <submittedName>
        <fullName evidence="6">NAC domain containing protein 32</fullName>
    </submittedName>
</protein>
<dbReference type="PROSITE" id="PS51005">
    <property type="entry name" value="NAC"/>
    <property type="match status" value="1"/>
</dbReference>
<proteinExistence type="predicted"/>
<dbReference type="EMBL" id="SDAM02000132">
    <property type="protein sequence ID" value="KAH6828009.1"/>
    <property type="molecule type" value="Genomic_DNA"/>
</dbReference>
<dbReference type="SUPFAM" id="SSF101941">
    <property type="entry name" value="NAC domain"/>
    <property type="match status" value="1"/>
</dbReference>
<keyword evidence="2" id="KW-0238">DNA-binding</keyword>
<keyword evidence="7" id="KW-1185">Reference proteome</keyword>
<evidence type="ECO:0000256" key="4">
    <source>
        <dbReference type="ARBA" id="ARBA00023242"/>
    </source>
</evidence>
<keyword evidence="3" id="KW-0804">Transcription</keyword>
<evidence type="ECO:0000256" key="3">
    <source>
        <dbReference type="ARBA" id="ARBA00023163"/>
    </source>
</evidence>
<sequence length="339" mass="38630">MEKILISFSNNHQLQYPPGIRFQPSDVELISYYLDRKVKDLPLPPDVITDIDLYTCDPWDLPRKTVFGEDERYFFTPRNRKYPNGGRPNRTAASGYWKATATDQPIFQPCSRSTKIGLKKSLVFYKGKPPNGHRTNWIMTEYRLPHTSRPSTSTGSMRLDDWVLCRIRLKGNMSKNENVKEPPSVCVQDCRDMLTDYLQSNEHNAIVSLLAGHDPVALSTPSATTISPRHQNHESSRPISAAPTSEIILQNFYLFSHSESNQSKERIISYGDILLPSNMVTNEQSDSGLFVAATDARSYGQHLSEGNKCKHRYQSNACISFQELDMLPALQENFMQYNN</sequence>
<evidence type="ECO:0000313" key="6">
    <source>
        <dbReference type="EMBL" id="KAH6828009.1"/>
    </source>
</evidence>
<evidence type="ECO:0000256" key="1">
    <source>
        <dbReference type="ARBA" id="ARBA00023015"/>
    </source>
</evidence>
<dbReference type="Proteomes" id="UP001190926">
    <property type="component" value="Unassembled WGS sequence"/>
</dbReference>
<gene>
    <name evidence="6" type="ORF">C2S53_015172</name>
</gene>
<dbReference type="PANTHER" id="PTHR31719">
    <property type="entry name" value="NAC TRANSCRIPTION FACTOR 56"/>
    <property type="match status" value="1"/>
</dbReference>
<keyword evidence="4" id="KW-0539">Nucleus</keyword>
<evidence type="ECO:0000313" key="7">
    <source>
        <dbReference type="Proteomes" id="UP001190926"/>
    </source>
</evidence>
<dbReference type="GO" id="GO:0003677">
    <property type="term" value="F:DNA binding"/>
    <property type="evidence" value="ECO:0007669"/>
    <property type="project" value="UniProtKB-KW"/>
</dbReference>
<comment type="caution">
    <text evidence="6">The sequence shown here is derived from an EMBL/GenBank/DDBJ whole genome shotgun (WGS) entry which is preliminary data.</text>
</comment>
<feature type="domain" description="NAC" evidence="5">
    <location>
        <begin position="16"/>
        <end position="170"/>
    </location>
</feature>
<name>A0AAD4P5V4_PERFH</name>
<dbReference type="Gene3D" id="2.170.150.80">
    <property type="entry name" value="NAC domain"/>
    <property type="match status" value="1"/>
</dbReference>
<dbReference type="GO" id="GO:0006355">
    <property type="term" value="P:regulation of DNA-templated transcription"/>
    <property type="evidence" value="ECO:0007669"/>
    <property type="project" value="InterPro"/>
</dbReference>
<dbReference type="InterPro" id="IPR003441">
    <property type="entry name" value="NAC-dom"/>
</dbReference>